<reference evidence="1 2" key="1">
    <citation type="submission" date="2019-02" db="EMBL/GenBank/DDBJ databases">
        <title>Deep-cultivation of Planctomycetes and their phenomic and genomic characterization uncovers novel biology.</title>
        <authorList>
            <person name="Wiegand S."/>
            <person name="Jogler M."/>
            <person name="Boedeker C."/>
            <person name="Pinto D."/>
            <person name="Vollmers J."/>
            <person name="Rivas-Marin E."/>
            <person name="Kohn T."/>
            <person name="Peeters S.H."/>
            <person name="Heuer A."/>
            <person name="Rast P."/>
            <person name="Oberbeckmann S."/>
            <person name="Bunk B."/>
            <person name="Jeske O."/>
            <person name="Meyerdierks A."/>
            <person name="Storesund J.E."/>
            <person name="Kallscheuer N."/>
            <person name="Luecker S."/>
            <person name="Lage O.M."/>
            <person name="Pohl T."/>
            <person name="Merkel B.J."/>
            <person name="Hornburger P."/>
            <person name="Mueller R.-W."/>
            <person name="Bruemmer F."/>
            <person name="Labrenz M."/>
            <person name="Spormann A.M."/>
            <person name="Op Den Camp H."/>
            <person name="Overmann J."/>
            <person name="Amann R."/>
            <person name="Jetten M.S.M."/>
            <person name="Mascher T."/>
            <person name="Medema M.H."/>
            <person name="Devos D.P."/>
            <person name="Kaster A.-K."/>
            <person name="Ovreas L."/>
            <person name="Rohde M."/>
            <person name="Galperin M.Y."/>
            <person name="Jogler C."/>
        </authorList>
    </citation>
    <scope>NUCLEOTIDE SEQUENCE [LARGE SCALE GENOMIC DNA]</scope>
    <source>
        <strain evidence="1 2">Pla123a</strain>
    </source>
</reference>
<name>A0A5C5YRH9_9BACT</name>
<proteinExistence type="predicted"/>
<evidence type="ECO:0000313" key="1">
    <source>
        <dbReference type="EMBL" id="TWT77551.1"/>
    </source>
</evidence>
<sequence length="121" mass="13255">MKSRRTIWLLVALLAVAAFGLAWFGEGGGGEYRDSPDGQWQAEAMTVSGGTWFHGRIRSVRIKVTDNSTGLVVWQVRLISLPGESVPELRDRSKRFVSWDAASTVATIDLGQMGVVRLPVP</sequence>
<comment type="caution">
    <text evidence="1">The sequence shown here is derived from an EMBL/GenBank/DDBJ whole genome shotgun (WGS) entry which is preliminary data.</text>
</comment>
<dbReference type="Proteomes" id="UP000318478">
    <property type="component" value="Unassembled WGS sequence"/>
</dbReference>
<gene>
    <name evidence="1" type="ORF">Pla123a_22120</name>
</gene>
<evidence type="ECO:0000313" key="2">
    <source>
        <dbReference type="Proteomes" id="UP000318478"/>
    </source>
</evidence>
<protein>
    <submittedName>
        <fullName evidence="1">Uncharacterized protein</fullName>
    </submittedName>
</protein>
<dbReference type="AlphaFoldDB" id="A0A5C5YRH9"/>
<dbReference type="EMBL" id="SJPO01000004">
    <property type="protein sequence ID" value="TWT77551.1"/>
    <property type="molecule type" value="Genomic_DNA"/>
</dbReference>
<organism evidence="1 2">
    <name type="scientific">Posidoniimonas polymericola</name>
    <dbReference type="NCBI Taxonomy" id="2528002"/>
    <lineage>
        <taxon>Bacteria</taxon>
        <taxon>Pseudomonadati</taxon>
        <taxon>Planctomycetota</taxon>
        <taxon>Planctomycetia</taxon>
        <taxon>Pirellulales</taxon>
        <taxon>Lacipirellulaceae</taxon>
        <taxon>Posidoniimonas</taxon>
    </lineage>
</organism>
<dbReference type="RefSeq" id="WP_197527868.1">
    <property type="nucleotide sequence ID" value="NZ_SJPO01000004.1"/>
</dbReference>
<accession>A0A5C5YRH9</accession>
<keyword evidence="2" id="KW-1185">Reference proteome</keyword>